<reference evidence="1 2" key="1">
    <citation type="submission" date="2019-02" db="EMBL/GenBank/DDBJ databases">
        <title>Deep-cultivation of Planctomycetes and their phenomic and genomic characterization uncovers novel biology.</title>
        <authorList>
            <person name="Wiegand S."/>
            <person name="Jogler M."/>
            <person name="Boedeker C."/>
            <person name="Pinto D."/>
            <person name="Vollmers J."/>
            <person name="Rivas-Marin E."/>
            <person name="Kohn T."/>
            <person name="Peeters S.H."/>
            <person name="Heuer A."/>
            <person name="Rast P."/>
            <person name="Oberbeckmann S."/>
            <person name="Bunk B."/>
            <person name="Jeske O."/>
            <person name="Meyerdierks A."/>
            <person name="Storesund J.E."/>
            <person name="Kallscheuer N."/>
            <person name="Luecker S."/>
            <person name="Lage O.M."/>
            <person name="Pohl T."/>
            <person name="Merkel B.J."/>
            <person name="Hornburger P."/>
            <person name="Mueller R.-W."/>
            <person name="Bruemmer F."/>
            <person name="Labrenz M."/>
            <person name="Spormann A.M."/>
            <person name="Op Den Camp H."/>
            <person name="Overmann J."/>
            <person name="Amann R."/>
            <person name="Jetten M.S.M."/>
            <person name="Mascher T."/>
            <person name="Medema M.H."/>
            <person name="Devos D.P."/>
            <person name="Kaster A.-K."/>
            <person name="Ovreas L."/>
            <person name="Rohde M."/>
            <person name="Galperin M.Y."/>
            <person name="Jogler C."/>
        </authorList>
    </citation>
    <scope>NUCLEOTIDE SEQUENCE [LARGE SCALE GENOMIC DNA]</scope>
    <source>
        <strain evidence="1 2">Pla111</strain>
    </source>
</reference>
<dbReference type="Pfam" id="PF10636">
    <property type="entry name" value="hemP"/>
    <property type="match status" value="1"/>
</dbReference>
<organism evidence="1 2">
    <name type="scientific">Botrimarina hoheduenensis</name>
    <dbReference type="NCBI Taxonomy" id="2528000"/>
    <lineage>
        <taxon>Bacteria</taxon>
        <taxon>Pseudomonadati</taxon>
        <taxon>Planctomycetota</taxon>
        <taxon>Planctomycetia</taxon>
        <taxon>Pirellulales</taxon>
        <taxon>Lacipirellulaceae</taxon>
        <taxon>Botrimarina</taxon>
    </lineage>
</organism>
<gene>
    <name evidence="1" type="ORF">Pla111_11370</name>
</gene>
<name>A0A5C5WCX9_9BACT</name>
<evidence type="ECO:0000313" key="1">
    <source>
        <dbReference type="EMBL" id="TWT47522.1"/>
    </source>
</evidence>
<comment type="caution">
    <text evidence="1">The sequence shown here is derived from an EMBL/GenBank/DDBJ whole genome shotgun (WGS) entry which is preliminary data.</text>
</comment>
<evidence type="ECO:0000313" key="2">
    <source>
        <dbReference type="Proteomes" id="UP000318995"/>
    </source>
</evidence>
<dbReference type="EMBL" id="SJPH01000002">
    <property type="protein sequence ID" value="TWT47522.1"/>
    <property type="molecule type" value="Genomic_DNA"/>
</dbReference>
<accession>A0A5C5WCX9</accession>
<dbReference type="Proteomes" id="UP000318995">
    <property type="component" value="Unassembled WGS sequence"/>
</dbReference>
<dbReference type="OrthoDB" id="290460at2"/>
<dbReference type="Gene3D" id="2.10.70.10">
    <property type="entry name" value="Complement Module, domain 1"/>
    <property type="match status" value="1"/>
</dbReference>
<dbReference type="RefSeq" id="WP_146572201.1">
    <property type="nucleotide sequence ID" value="NZ_SJPH01000002.1"/>
</dbReference>
<sequence length="67" mass="7304">MTEPSQPTNEPSEAVPVQVGRCPTAAVLTRTVKSSDLFGSARTVLIAHADEHYRLIMTKNGKLLLQK</sequence>
<protein>
    <submittedName>
        <fullName evidence="1">Hemin uptake protein hemP</fullName>
    </submittedName>
</protein>
<keyword evidence="2" id="KW-1185">Reference proteome</keyword>
<dbReference type="AlphaFoldDB" id="A0A5C5WCX9"/>
<proteinExistence type="predicted"/>
<dbReference type="InterPro" id="IPR019600">
    <property type="entry name" value="Hemin_uptake_protein_HemP"/>
</dbReference>